<accession>A0A1J4JXI1</accession>
<reference evidence="4" key="1">
    <citation type="submission" date="2016-10" db="EMBL/GenBank/DDBJ databases">
        <authorList>
            <person name="Benchimol M."/>
            <person name="Almeida L.G."/>
            <person name="Vasconcelos A.T."/>
            <person name="Perreira-Neves A."/>
            <person name="Rosa I.A."/>
            <person name="Tasca T."/>
            <person name="Bogo M.R."/>
            <person name="de Souza W."/>
        </authorList>
    </citation>
    <scope>NUCLEOTIDE SEQUENCE [LARGE SCALE GENOMIC DNA]</scope>
    <source>
        <strain evidence="4">K</strain>
    </source>
</reference>
<protein>
    <recommendedName>
        <fullName evidence="3">Brl1/Brr6 domain-containing protein</fullName>
    </recommendedName>
</protein>
<keyword evidence="5" id="KW-1185">Reference proteome</keyword>
<sequence>MTSNHTEIVLKEPSRSSSVTPRPKTPLQEKVVTLPAVAQAHIYFQLFMKIVLFFLGLYLFTIVFRSISKDVEKEVQKSIENDKIAAENCRKEYYINRCDKENLPGLAIDCNTWKICMEAPHHGIGKSRAAVKYFAQLLNELVNPLSPKTVVLFTLIFSLAIFIPRMN</sequence>
<feature type="domain" description="Brl1/Brr6" evidence="3">
    <location>
        <begin position="40"/>
        <end position="165"/>
    </location>
</feature>
<dbReference type="GO" id="GO:0006998">
    <property type="term" value="P:nuclear envelope organization"/>
    <property type="evidence" value="ECO:0007669"/>
    <property type="project" value="InterPro"/>
</dbReference>
<dbReference type="Pfam" id="PF10104">
    <property type="entry name" value="Brr6_like_C_C"/>
    <property type="match status" value="1"/>
</dbReference>
<feature type="region of interest" description="Disordered" evidence="1">
    <location>
        <begin position="1"/>
        <end position="24"/>
    </location>
</feature>
<dbReference type="PANTHER" id="PTHR28136:SF1">
    <property type="entry name" value="NUCLEUS EXPORT PROTEIN BRL1"/>
    <property type="match status" value="1"/>
</dbReference>
<dbReference type="AlphaFoldDB" id="A0A1J4JXI1"/>
<dbReference type="InterPro" id="IPR040202">
    <property type="entry name" value="Brl1/Brr6"/>
</dbReference>
<gene>
    <name evidence="4" type="ORF">TRFO_28834</name>
</gene>
<dbReference type="PANTHER" id="PTHR28136">
    <property type="entry name" value="NUCLEUS EXPORT PROTEIN BRR6"/>
    <property type="match status" value="1"/>
</dbReference>
<comment type="caution">
    <text evidence="4">The sequence shown here is derived from an EMBL/GenBank/DDBJ whole genome shotgun (WGS) entry which is preliminary data.</text>
</comment>
<dbReference type="VEuPathDB" id="TrichDB:TRFO_28834"/>
<dbReference type="RefSeq" id="XP_068356835.1">
    <property type="nucleotide sequence ID" value="XM_068506410.1"/>
</dbReference>
<dbReference type="GO" id="GO:0055088">
    <property type="term" value="P:lipid homeostasis"/>
    <property type="evidence" value="ECO:0007669"/>
    <property type="project" value="InterPro"/>
</dbReference>
<dbReference type="EMBL" id="MLAK01000817">
    <property type="protein sequence ID" value="OHT03699.1"/>
    <property type="molecule type" value="Genomic_DNA"/>
</dbReference>
<dbReference type="OrthoDB" id="5961at2759"/>
<proteinExistence type="predicted"/>
<dbReference type="Proteomes" id="UP000179807">
    <property type="component" value="Unassembled WGS sequence"/>
</dbReference>
<feature type="transmembrane region" description="Helical" evidence="2">
    <location>
        <begin position="149"/>
        <end position="166"/>
    </location>
</feature>
<dbReference type="GeneID" id="94841114"/>
<evidence type="ECO:0000259" key="3">
    <source>
        <dbReference type="SMART" id="SM01042"/>
    </source>
</evidence>
<feature type="transmembrane region" description="Helical" evidence="2">
    <location>
        <begin position="42"/>
        <end position="64"/>
    </location>
</feature>
<keyword evidence="2" id="KW-1133">Transmembrane helix</keyword>
<keyword evidence="2" id="KW-0812">Transmembrane</keyword>
<keyword evidence="2" id="KW-0472">Membrane</keyword>
<evidence type="ECO:0000256" key="2">
    <source>
        <dbReference type="SAM" id="Phobius"/>
    </source>
</evidence>
<evidence type="ECO:0000313" key="5">
    <source>
        <dbReference type="Proteomes" id="UP000179807"/>
    </source>
</evidence>
<organism evidence="4 5">
    <name type="scientific">Tritrichomonas foetus</name>
    <dbReference type="NCBI Taxonomy" id="1144522"/>
    <lineage>
        <taxon>Eukaryota</taxon>
        <taxon>Metamonada</taxon>
        <taxon>Parabasalia</taxon>
        <taxon>Tritrichomonadida</taxon>
        <taxon>Tritrichomonadidae</taxon>
        <taxon>Tritrichomonas</taxon>
    </lineage>
</organism>
<evidence type="ECO:0000313" key="4">
    <source>
        <dbReference type="EMBL" id="OHT03699.1"/>
    </source>
</evidence>
<dbReference type="SMART" id="SM01042">
    <property type="entry name" value="Brr6_like_C_C"/>
    <property type="match status" value="1"/>
</dbReference>
<dbReference type="InterPro" id="IPR018767">
    <property type="entry name" value="Brl1/Brr6_dom"/>
</dbReference>
<evidence type="ECO:0000256" key="1">
    <source>
        <dbReference type="SAM" id="MobiDB-lite"/>
    </source>
</evidence>
<name>A0A1J4JXI1_9EUKA</name>
<dbReference type="GO" id="GO:0031965">
    <property type="term" value="C:nuclear membrane"/>
    <property type="evidence" value="ECO:0007669"/>
    <property type="project" value="InterPro"/>
</dbReference>